<dbReference type="InterPro" id="IPR029063">
    <property type="entry name" value="SAM-dependent_MTases_sf"/>
</dbReference>
<dbReference type="OrthoDB" id="163232at2"/>
<accession>A0A0H5BH14</accession>
<dbReference type="Proteomes" id="UP000065734">
    <property type="component" value="Chromosome I"/>
</dbReference>
<reference evidence="2" key="2">
    <citation type="submission" date="2015-11" db="EMBL/GenBank/DDBJ databases">
        <authorList>
            <person name="Zhang Y."/>
            <person name="Guo Z."/>
        </authorList>
    </citation>
    <scope>NUCLEOTIDE SEQUENCE</scope>
    <source>
        <strain evidence="2">1</strain>
    </source>
</reference>
<reference evidence="3" key="3">
    <citation type="journal article" date="2016" name="Genome Announc.">
        <title>Revised genome sequence of the purple photosynthetic bacterium Blastochloris viridis.</title>
        <authorList>
            <person name="Liu L.N."/>
            <person name="Faulkner M."/>
            <person name="Liu X."/>
            <person name="Huang F."/>
            <person name="Darby A.C."/>
            <person name="Hall N."/>
        </authorList>
    </citation>
    <scope>NUCLEOTIDE SEQUENCE [LARGE SCALE GENOMIC DNA]</scope>
    <source>
        <strain evidence="3">ATCC 19567 / DSM 133 / F</strain>
    </source>
</reference>
<dbReference type="STRING" id="1079.BVIR_1917"/>
<dbReference type="RefSeq" id="WP_055037420.1">
    <property type="nucleotide sequence ID" value="NZ_AP014854.2"/>
</dbReference>
<dbReference type="EMBL" id="LN907867">
    <property type="protein sequence ID" value="CUU42353.1"/>
    <property type="molecule type" value="Genomic_DNA"/>
</dbReference>
<organism evidence="2 3">
    <name type="scientific">Blastochloris viridis</name>
    <name type="common">Rhodopseudomonas viridis</name>
    <dbReference type="NCBI Taxonomy" id="1079"/>
    <lineage>
        <taxon>Bacteria</taxon>
        <taxon>Pseudomonadati</taxon>
        <taxon>Pseudomonadota</taxon>
        <taxon>Alphaproteobacteria</taxon>
        <taxon>Hyphomicrobiales</taxon>
        <taxon>Blastochloridaceae</taxon>
        <taxon>Blastochloris</taxon>
    </lineage>
</organism>
<evidence type="ECO:0000313" key="1">
    <source>
        <dbReference type="EMBL" id="BAS00420.1"/>
    </source>
</evidence>
<gene>
    <name evidence="1" type="ORF">BV133_2826</name>
    <name evidence="2" type="ORF">BVIRIDIS_13620</name>
</gene>
<proteinExistence type="predicted"/>
<reference evidence="1" key="1">
    <citation type="journal article" date="2015" name="Genome Announc.">
        <title>Complete Genome Sequence of the Bacteriochlorophyll b-Producing Photosynthetic Bacterium Blastochloris viridis.</title>
        <authorList>
            <person name="Tsukatani Y."/>
            <person name="Hirose Y."/>
            <person name="Harada J."/>
            <person name="Misawa N."/>
            <person name="Mori K."/>
            <person name="Inoue K."/>
            <person name="Tamiaki H."/>
        </authorList>
    </citation>
    <scope>NUCLEOTIDE SEQUENCE [LARGE SCALE GENOMIC DNA]</scope>
    <source>
        <strain evidence="1">DSM 133</strain>
    </source>
</reference>
<dbReference type="AlphaFoldDB" id="A0A0H5BH14"/>
<evidence type="ECO:0000313" key="2">
    <source>
        <dbReference type="EMBL" id="CUU42353.1"/>
    </source>
</evidence>
<dbReference type="Gene3D" id="3.40.50.150">
    <property type="entry name" value="Vaccinia Virus protein VP39"/>
    <property type="match status" value="1"/>
</dbReference>
<protein>
    <submittedName>
        <fullName evidence="1">Conserved domain protein</fullName>
    </submittedName>
</protein>
<dbReference type="SUPFAM" id="SSF53335">
    <property type="entry name" value="S-adenosyl-L-methionine-dependent methyltransferases"/>
    <property type="match status" value="1"/>
</dbReference>
<sequence>MTKYNFGCGNFKKPGFINVDVRPDSAADVVAEAWDTSQFLQGAAEFVYSRHMLEHLDPDDARLTLRAWLGLLRPGGLLNVIVPDVAFHARQILGLATSSFPNQFDHACAGFWGWRDEARGGSREDAHRWGYTEHSLSAELLSAGFVQVQRATEGPDREAWHLNIVALRPI</sequence>
<name>A0A0H5BH14_BLAVI</name>
<dbReference type="KEGG" id="bvr:BVIR_1917"/>
<evidence type="ECO:0000313" key="3">
    <source>
        <dbReference type="Proteomes" id="UP000065734"/>
    </source>
</evidence>
<dbReference type="Pfam" id="PF13489">
    <property type="entry name" value="Methyltransf_23"/>
    <property type="match status" value="1"/>
</dbReference>
<keyword evidence="3" id="KW-1185">Reference proteome</keyword>
<dbReference type="EMBL" id="AP014854">
    <property type="protein sequence ID" value="BAS00420.1"/>
    <property type="molecule type" value="Genomic_DNA"/>
</dbReference>